<dbReference type="Pfam" id="PF00970">
    <property type="entry name" value="FAD_binding_6"/>
    <property type="match status" value="1"/>
</dbReference>
<reference evidence="5 6" key="1">
    <citation type="submission" date="2017-09" db="EMBL/GenBank/DDBJ databases">
        <authorList>
            <person name="Ehlers B."/>
            <person name="Leendertz F.H."/>
        </authorList>
    </citation>
    <scope>NUCLEOTIDE SEQUENCE [LARGE SCALE GENOMIC DNA]</scope>
    <source>
        <strain evidence="5 6">CGMCC 1.05381</strain>
    </source>
</reference>
<dbReference type="PANTHER" id="PTHR47354:SF5">
    <property type="entry name" value="PROTEIN RFBI"/>
    <property type="match status" value="1"/>
</dbReference>
<comment type="cofactor">
    <cofactor evidence="1">
        <name>FAD</name>
        <dbReference type="ChEBI" id="CHEBI:57692"/>
    </cofactor>
</comment>
<dbReference type="PRINTS" id="PR00406">
    <property type="entry name" value="CYTB5RDTASE"/>
</dbReference>
<dbReference type="SUPFAM" id="SSF63380">
    <property type="entry name" value="Riboflavin synthase domain-like"/>
    <property type="match status" value="1"/>
</dbReference>
<sequence>MSPRDWLVGTVVSATQQTPNAKSIVLDVPGWHGSTAGQHVDVRLTAPDGYTAVRAYSLASTGPGQQVELAVDLIDDGEVSPYLVEELRAGDQLEFRGPLGRWFVWKPEQTAPVQLIAGGSGVVPLLAMIRAHTAAGSSVPMRLLYSVRSPSDRFFADELVAASGVDLTLVYTREVPDGWPMAPGRVTKELIASTTTPATANPAVFVCGPTGFVEAVASALVDLGHDPVSIKTERFGGS</sequence>
<dbReference type="EMBL" id="OCST01000001">
    <property type="protein sequence ID" value="SOE53366.1"/>
    <property type="molecule type" value="Genomic_DNA"/>
</dbReference>
<dbReference type="InterPro" id="IPR017927">
    <property type="entry name" value="FAD-bd_FR_type"/>
</dbReference>
<dbReference type="Proteomes" id="UP000219440">
    <property type="component" value="Unassembled WGS sequence"/>
</dbReference>
<name>A0A2C8YS10_9MICO</name>
<dbReference type="InterPro" id="IPR008333">
    <property type="entry name" value="Cbr1-like_FAD-bd_dom"/>
</dbReference>
<dbReference type="RefSeq" id="WP_097059660.1">
    <property type="nucleotide sequence ID" value="NZ_BMLC01000002.1"/>
</dbReference>
<dbReference type="PROSITE" id="PS51384">
    <property type="entry name" value="FAD_FR"/>
    <property type="match status" value="1"/>
</dbReference>
<dbReference type="CDD" id="cd06217">
    <property type="entry name" value="FNR_iron_sulfur_binding_3"/>
    <property type="match status" value="1"/>
</dbReference>
<keyword evidence="6" id="KW-1185">Reference proteome</keyword>
<dbReference type="AlphaFoldDB" id="A0A2C8YS10"/>
<evidence type="ECO:0000313" key="6">
    <source>
        <dbReference type="Proteomes" id="UP000219440"/>
    </source>
</evidence>
<dbReference type="Gene3D" id="2.40.30.10">
    <property type="entry name" value="Translation factors"/>
    <property type="match status" value="1"/>
</dbReference>
<dbReference type="Gene3D" id="3.40.50.80">
    <property type="entry name" value="Nucleotide-binding domain of ferredoxin-NADP reductase (FNR) module"/>
    <property type="match status" value="1"/>
</dbReference>
<dbReference type="InterPro" id="IPR001433">
    <property type="entry name" value="OxRdtase_FAD/NAD-bd"/>
</dbReference>
<dbReference type="GO" id="GO:0016491">
    <property type="term" value="F:oxidoreductase activity"/>
    <property type="evidence" value="ECO:0007669"/>
    <property type="project" value="InterPro"/>
</dbReference>
<keyword evidence="2" id="KW-0479">Metal-binding</keyword>
<evidence type="ECO:0000313" key="5">
    <source>
        <dbReference type="EMBL" id="SOE53366.1"/>
    </source>
</evidence>
<accession>A0A2C8YS10</accession>
<dbReference type="InterPro" id="IPR017938">
    <property type="entry name" value="Riboflavin_synthase-like_b-brl"/>
</dbReference>
<dbReference type="InterPro" id="IPR039261">
    <property type="entry name" value="FNR_nucleotide-bd"/>
</dbReference>
<gene>
    <name evidence="5" type="ORF">SAMN06296378_0542</name>
</gene>
<evidence type="ECO:0000256" key="1">
    <source>
        <dbReference type="ARBA" id="ARBA00001974"/>
    </source>
</evidence>
<keyword evidence="3" id="KW-0411">Iron-sulfur</keyword>
<keyword evidence="2" id="KW-0408">Iron</keyword>
<dbReference type="GO" id="GO:0051537">
    <property type="term" value="F:2 iron, 2 sulfur cluster binding"/>
    <property type="evidence" value="ECO:0007669"/>
    <property type="project" value="UniProtKB-KW"/>
</dbReference>
<dbReference type="Pfam" id="PF00175">
    <property type="entry name" value="NAD_binding_1"/>
    <property type="match status" value="1"/>
</dbReference>
<dbReference type="InterPro" id="IPR050415">
    <property type="entry name" value="MRET"/>
</dbReference>
<keyword evidence="2" id="KW-0001">2Fe-2S</keyword>
<proteinExistence type="predicted"/>
<dbReference type="OrthoDB" id="9796486at2"/>
<dbReference type="PANTHER" id="PTHR47354">
    <property type="entry name" value="NADH OXIDOREDUCTASE HCR"/>
    <property type="match status" value="1"/>
</dbReference>
<organism evidence="5 6">
    <name type="scientific">Salinibacterium xinjiangense</name>
    <dbReference type="NCBI Taxonomy" id="386302"/>
    <lineage>
        <taxon>Bacteria</taxon>
        <taxon>Bacillati</taxon>
        <taxon>Actinomycetota</taxon>
        <taxon>Actinomycetes</taxon>
        <taxon>Micrococcales</taxon>
        <taxon>Microbacteriaceae</taxon>
        <taxon>Salinibacterium</taxon>
    </lineage>
</organism>
<evidence type="ECO:0000256" key="3">
    <source>
        <dbReference type="ARBA" id="ARBA00023014"/>
    </source>
</evidence>
<protein>
    <submittedName>
        <fullName evidence="5">Ferredoxin-NADP reductase</fullName>
    </submittedName>
</protein>
<evidence type="ECO:0000259" key="4">
    <source>
        <dbReference type="PROSITE" id="PS51384"/>
    </source>
</evidence>
<dbReference type="SUPFAM" id="SSF52343">
    <property type="entry name" value="Ferredoxin reductase-like, C-terminal NADP-linked domain"/>
    <property type="match status" value="1"/>
</dbReference>
<feature type="domain" description="FAD-binding FR-type" evidence="4">
    <location>
        <begin position="4"/>
        <end position="105"/>
    </location>
</feature>
<evidence type="ECO:0000256" key="2">
    <source>
        <dbReference type="ARBA" id="ARBA00022714"/>
    </source>
</evidence>